<feature type="transmembrane region" description="Helical" evidence="7">
    <location>
        <begin position="256"/>
        <end position="276"/>
    </location>
</feature>
<evidence type="ECO:0000256" key="6">
    <source>
        <dbReference type="SAM" id="MobiDB-lite"/>
    </source>
</evidence>
<dbReference type="GO" id="GO:0005385">
    <property type="term" value="F:zinc ion transmembrane transporter activity"/>
    <property type="evidence" value="ECO:0007669"/>
    <property type="project" value="TreeGrafter"/>
</dbReference>
<evidence type="ECO:0000256" key="5">
    <source>
        <dbReference type="ARBA" id="ARBA00023136"/>
    </source>
</evidence>
<dbReference type="PANTHER" id="PTHR11562:SF17">
    <property type="entry name" value="RE54080P-RELATED"/>
    <property type="match status" value="1"/>
</dbReference>
<proteinExistence type="predicted"/>
<evidence type="ECO:0000256" key="4">
    <source>
        <dbReference type="ARBA" id="ARBA00022989"/>
    </source>
</evidence>
<keyword evidence="9" id="KW-1185">Reference proteome</keyword>
<dbReference type="InterPro" id="IPR027469">
    <property type="entry name" value="Cation_efflux_TMD_sf"/>
</dbReference>
<keyword evidence="4 7" id="KW-1133">Transmembrane helix</keyword>
<dbReference type="PANTHER" id="PTHR11562">
    <property type="entry name" value="CATION EFFLUX PROTEIN/ ZINC TRANSPORTER"/>
    <property type="match status" value="1"/>
</dbReference>
<evidence type="ECO:0000256" key="2">
    <source>
        <dbReference type="ARBA" id="ARBA00022692"/>
    </source>
</evidence>
<accession>K0R6G9</accession>
<protein>
    <submittedName>
        <fullName evidence="8">Uncharacterized protein</fullName>
    </submittedName>
</protein>
<dbReference type="InterPro" id="IPR050681">
    <property type="entry name" value="CDF/SLC30A"/>
</dbReference>
<sequence>MSVGPLLQNAVTAGRCKQSGIVDLTLELFLTKVRSGAFSGESAVRKRFLPTLGRIDTVGEGKLDVRGGELHAIGTFEIARLEGRSADDLDGAGTASVASGHLVVELGHGTSELEVTVLAVHVVRARAGIVAKPDSEVLHGAGVLLHDLDAVKDLAGGLLHLAELAHEVPELGLGGDRVRGEDDHAEGLGVGVLFSGCLAANHLVLPHESSSTSPPVPVTRNRTTNGAGEENRDESGPAAVIFHRIPSTHRSMITQWVAFASFLGFTLVQSIVAFIAESQAMMGDSAAMFVDCLTYGFNLYAEREKKEAEMREEESKYGIERSDSGDEDERVILEKHLNLRRRHLHLELFPPVISVSILIVVTVLVLKSSIESLILDASRSQDEQGEPNLEIMMAFWWHLAGYNTESEGNQTYYNTVEGRLTLSASEEEDDDDDVEDTRVNLNMVSVLDYACPLSHTTLNSFSAQCSAYTHVFADSLRTIAVLVTTITAELVDGLTPEVADSSAAVFVSIVILLSLLPLVKGIFKTAYELRTLSRQMESIGCQQQLVDFVGEEDDAGGVEIT</sequence>
<evidence type="ECO:0000256" key="7">
    <source>
        <dbReference type="SAM" id="Phobius"/>
    </source>
</evidence>
<keyword evidence="5 7" id="KW-0472">Membrane</keyword>
<dbReference type="AlphaFoldDB" id="K0R6G9"/>
<keyword evidence="3" id="KW-0406">Ion transport</keyword>
<evidence type="ECO:0000313" key="9">
    <source>
        <dbReference type="Proteomes" id="UP000266841"/>
    </source>
</evidence>
<feature type="transmembrane region" description="Helical" evidence="7">
    <location>
        <begin position="503"/>
        <end position="523"/>
    </location>
</feature>
<keyword evidence="3" id="KW-0862">Zinc</keyword>
<dbReference type="EMBL" id="AGNL01045244">
    <property type="protein sequence ID" value="EJK48958.1"/>
    <property type="molecule type" value="Genomic_DNA"/>
</dbReference>
<reference evidence="8 9" key="1">
    <citation type="journal article" date="2012" name="Genome Biol.">
        <title>Genome and low-iron response of an oceanic diatom adapted to chronic iron limitation.</title>
        <authorList>
            <person name="Lommer M."/>
            <person name="Specht M."/>
            <person name="Roy A.S."/>
            <person name="Kraemer L."/>
            <person name="Andreson R."/>
            <person name="Gutowska M.A."/>
            <person name="Wolf J."/>
            <person name="Bergner S.V."/>
            <person name="Schilhabel M.B."/>
            <person name="Klostermeier U.C."/>
            <person name="Beiko R.G."/>
            <person name="Rosenstiel P."/>
            <person name="Hippler M."/>
            <person name="Laroche J."/>
        </authorList>
    </citation>
    <scope>NUCLEOTIDE SEQUENCE [LARGE SCALE GENOMIC DNA]</scope>
    <source>
        <strain evidence="8 9">CCMP1005</strain>
    </source>
</reference>
<dbReference type="eggNOG" id="ENOG502SM7Y">
    <property type="taxonomic scope" value="Eukaryota"/>
</dbReference>
<dbReference type="GO" id="GO:0005886">
    <property type="term" value="C:plasma membrane"/>
    <property type="evidence" value="ECO:0007669"/>
    <property type="project" value="TreeGrafter"/>
</dbReference>
<evidence type="ECO:0000313" key="8">
    <source>
        <dbReference type="EMBL" id="EJK48958.1"/>
    </source>
</evidence>
<dbReference type="SUPFAM" id="SSF161111">
    <property type="entry name" value="Cation efflux protein transmembrane domain-like"/>
    <property type="match status" value="1"/>
</dbReference>
<keyword evidence="3" id="KW-0864">Zinc transport</keyword>
<name>K0R6G9_THAOC</name>
<keyword evidence="2 7" id="KW-0812">Transmembrane</keyword>
<dbReference type="Proteomes" id="UP000266841">
    <property type="component" value="Unassembled WGS sequence"/>
</dbReference>
<evidence type="ECO:0000256" key="1">
    <source>
        <dbReference type="ARBA" id="ARBA00004141"/>
    </source>
</evidence>
<evidence type="ECO:0000256" key="3">
    <source>
        <dbReference type="ARBA" id="ARBA00022906"/>
    </source>
</evidence>
<keyword evidence="3" id="KW-0813">Transport</keyword>
<dbReference type="OrthoDB" id="47927at2759"/>
<feature type="region of interest" description="Disordered" evidence="6">
    <location>
        <begin position="208"/>
        <end position="235"/>
    </location>
</feature>
<comment type="subcellular location">
    <subcellularLocation>
        <location evidence="1">Membrane</location>
        <topology evidence="1">Multi-pass membrane protein</topology>
    </subcellularLocation>
</comment>
<feature type="transmembrane region" description="Helical" evidence="7">
    <location>
        <begin position="348"/>
        <end position="366"/>
    </location>
</feature>
<gene>
    <name evidence="8" type="ORF">THAOC_32205</name>
</gene>
<organism evidence="8 9">
    <name type="scientific">Thalassiosira oceanica</name>
    <name type="common">Marine diatom</name>
    <dbReference type="NCBI Taxonomy" id="159749"/>
    <lineage>
        <taxon>Eukaryota</taxon>
        <taxon>Sar</taxon>
        <taxon>Stramenopiles</taxon>
        <taxon>Ochrophyta</taxon>
        <taxon>Bacillariophyta</taxon>
        <taxon>Coscinodiscophyceae</taxon>
        <taxon>Thalassiosirophycidae</taxon>
        <taxon>Thalassiosirales</taxon>
        <taxon>Thalassiosiraceae</taxon>
        <taxon>Thalassiosira</taxon>
    </lineage>
</organism>
<comment type="caution">
    <text evidence="8">The sequence shown here is derived from an EMBL/GenBank/DDBJ whole genome shotgun (WGS) entry which is preliminary data.</text>
</comment>
<dbReference type="Gene3D" id="1.20.1510.10">
    <property type="entry name" value="Cation efflux protein transmembrane domain"/>
    <property type="match status" value="1"/>
</dbReference>